<feature type="domain" description="Solute-binding protein family 3/N-terminal" evidence="4">
    <location>
        <begin position="34"/>
        <end position="261"/>
    </location>
</feature>
<dbReference type="InterPro" id="IPR001320">
    <property type="entry name" value="Iontro_rcpt_C"/>
</dbReference>
<dbReference type="EMBL" id="JADINH010000208">
    <property type="protein sequence ID" value="MBO8416780.1"/>
    <property type="molecule type" value="Genomic_DNA"/>
</dbReference>
<protein>
    <submittedName>
        <fullName evidence="6">Amino acid ABC transporter substrate-binding protein</fullName>
    </submittedName>
</protein>
<reference evidence="6" key="2">
    <citation type="journal article" date="2021" name="PeerJ">
        <title>Extensive microbial diversity within the chicken gut microbiome revealed by metagenomics and culture.</title>
        <authorList>
            <person name="Gilroy R."/>
            <person name="Ravi A."/>
            <person name="Getino M."/>
            <person name="Pursley I."/>
            <person name="Horton D.L."/>
            <person name="Alikhan N.F."/>
            <person name="Baker D."/>
            <person name="Gharbi K."/>
            <person name="Hall N."/>
            <person name="Watson M."/>
            <person name="Adriaenssens E.M."/>
            <person name="Foster-Nyarko E."/>
            <person name="Jarju S."/>
            <person name="Secka A."/>
            <person name="Antonio M."/>
            <person name="Oren A."/>
            <person name="Chaudhuri R.R."/>
            <person name="La Ragione R."/>
            <person name="Hildebrand F."/>
            <person name="Pallen M.J."/>
        </authorList>
    </citation>
    <scope>NUCLEOTIDE SEQUENCE</scope>
    <source>
        <strain evidence="6">17213</strain>
    </source>
</reference>
<feature type="chain" id="PRO_5039204843" evidence="3">
    <location>
        <begin position="27"/>
        <end position="265"/>
    </location>
</feature>
<organism evidence="6 7">
    <name type="scientific">Candidatus Avisuccinivibrio stercorigallinarum</name>
    <dbReference type="NCBI Taxonomy" id="2840704"/>
    <lineage>
        <taxon>Bacteria</taxon>
        <taxon>Pseudomonadati</taxon>
        <taxon>Pseudomonadota</taxon>
        <taxon>Gammaproteobacteria</taxon>
        <taxon>Aeromonadales</taxon>
        <taxon>Succinivibrionaceae</taxon>
        <taxon>Succinivibrionaceae incertae sedis</taxon>
        <taxon>Candidatus Avisuccinivibrio</taxon>
    </lineage>
</organism>
<proteinExistence type="inferred from homology"/>
<evidence type="ECO:0000313" key="7">
    <source>
        <dbReference type="Proteomes" id="UP000823631"/>
    </source>
</evidence>
<dbReference type="SMART" id="SM00062">
    <property type="entry name" value="PBPb"/>
    <property type="match status" value="1"/>
</dbReference>
<gene>
    <name evidence="6" type="ORF">IAB19_10405</name>
</gene>
<sequence length="265" mass="29473">MHFSFKHLAAAAAAVFLSLQPLSAQADGELSGVSLRVYLDPVNCPFAFFTDNVVKPVGLDADIIYELQKRLGFHLQDERIYPLMRGDQFELLRRGEADIIGGGMSATEDRAKFMDFSPIYFDTGMAVLYSKKLNPGIRSYQDLEGKTVMVPADSSAEVFARENLPNSKIEISHNITLSYFAVAYGKVDAVIYDRPILTYFADTMPSLNLAVTDETLARNESQYTFGLQPGSPYNRYFMQAFNAIKEDGTLDKLKAKWGLSAAEAK</sequence>
<dbReference type="SUPFAM" id="SSF53850">
    <property type="entry name" value="Periplasmic binding protein-like II"/>
    <property type="match status" value="1"/>
</dbReference>
<feature type="signal peptide" evidence="3">
    <location>
        <begin position="1"/>
        <end position="26"/>
    </location>
</feature>
<dbReference type="InterPro" id="IPR001638">
    <property type="entry name" value="Solute-binding_3/MltF_N"/>
</dbReference>
<dbReference type="GO" id="GO:0016020">
    <property type="term" value="C:membrane"/>
    <property type="evidence" value="ECO:0007669"/>
    <property type="project" value="InterPro"/>
</dbReference>
<evidence type="ECO:0000256" key="1">
    <source>
        <dbReference type="ARBA" id="ARBA00010333"/>
    </source>
</evidence>
<accession>A0A9D9DCC0</accession>
<dbReference type="GO" id="GO:0015276">
    <property type="term" value="F:ligand-gated monoatomic ion channel activity"/>
    <property type="evidence" value="ECO:0007669"/>
    <property type="project" value="InterPro"/>
</dbReference>
<dbReference type="PANTHER" id="PTHR35936">
    <property type="entry name" value="MEMBRANE-BOUND LYTIC MUREIN TRANSGLYCOSYLASE F"/>
    <property type="match status" value="1"/>
</dbReference>
<dbReference type="SMART" id="SM00079">
    <property type="entry name" value="PBPe"/>
    <property type="match status" value="1"/>
</dbReference>
<name>A0A9D9DCC0_9GAMM</name>
<dbReference type="CDD" id="cd13530">
    <property type="entry name" value="PBP2_peptides_like"/>
    <property type="match status" value="1"/>
</dbReference>
<dbReference type="AlphaFoldDB" id="A0A9D9DCC0"/>
<evidence type="ECO:0000256" key="3">
    <source>
        <dbReference type="SAM" id="SignalP"/>
    </source>
</evidence>
<evidence type="ECO:0000259" key="4">
    <source>
        <dbReference type="SMART" id="SM00062"/>
    </source>
</evidence>
<evidence type="ECO:0000313" key="6">
    <source>
        <dbReference type="EMBL" id="MBO8416780.1"/>
    </source>
</evidence>
<dbReference type="Gene3D" id="3.40.190.10">
    <property type="entry name" value="Periplasmic binding protein-like II"/>
    <property type="match status" value="2"/>
</dbReference>
<feature type="domain" description="Ionotropic glutamate receptor C-terminal" evidence="5">
    <location>
        <begin position="34"/>
        <end position="260"/>
    </location>
</feature>
<evidence type="ECO:0000256" key="2">
    <source>
        <dbReference type="ARBA" id="ARBA00022729"/>
    </source>
</evidence>
<comment type="caution">
    <text evidence="6">The sequence shown here is derived from an EMBL/GenBank/DDBJ whole genome shotgun (WGS) entry which is preliminary data.</text>
</comment>
<evidence type="ECO:0000259" key="5">
    <source>
        <dbReference type="SMART" id="SM00079"/>
    </source>
</evidence>
<dbReference type="Proteomes" id="UP000823631">
    <property type="component" value="Unassembled WGS sequence"/>
</dbReference>
<reference evidence="6" key="1">
    <citation type="submission" date="2020-10" db="EMBL/GenBank/DDBJ databases">
        <authorList>
            <person name="Gilroy R."/>
        </authorList>
    </citation>
    <scope>NUCLEOTIDE SEQUENCE</scope>
    <source>
        <strain evidence="6">17213</strain>
    </source>
</reference>
<comment type="similarity">
    <text evidence="1">Belongs to the bacterial solute-binding protein 3 family.</text>
</comment>
<dbReference type="PANTHER" id="PTHR35936:SF38">
    <property type="entry name" value="GLUTAMINE-BINDING PERIPLASMIC PROTEIN"/>
    <property type="match status" value="1"/>
</dbReference>
<dbReference type="Pfam" id="PF00497">
    <property type="entry name" value="SBP_bac_3"/>
    <property type="match status" value="1"/>
</dbReference>
<keyword evidence="2 3" id="KW-0732">Signal</keyword>